<dbReference type="EMBL" id="MG720308">
    <property type="protein sequence ID" value="AUR81095.1"/>
    <property type="molecule type" value="Genomic_DNA"/>
</dbReference>
<accession>A0A2I7QI74</accession>
<evidence type="ECO:0000313" key="1">
    <source>
        <dbReference type="EMBL" id="AUR81095.1"/>
    </source>
</evidence>
<protein>
    <submittedName>
        <fullName evidence="1">Uncharacterized protein</fullName>
    </submittedName>
</protein>
<dbReference type="Proteomes" id="UP000240536">
    <property type="component" value="Segment"/>
</dbReference>
<organism evidence="1 2">
    <name type="scientific">Vibrio phage Aphrodite1</name>
    <dbReference type="NCBI Taxonomy" id="2070057"/>
    <lineage>
        <taxon>Viruses</taxon>
        <taxon>Duplodnaviria</taxon>
        <taxon>Heunggongvirae</taxon>
        <taxon>Uroviricota</taxon>
        <taxon>Caudoviricetes</taxon>
        <taxon>Chimalliviridae</taxon>
        <taxon>Gorgonvirinae</taxon>
        <taxon>Aphroditevirus</taxon>
        <taxon>Aphroditevirus aphrodite1</taxon>
    </lineage>
</organism>
<name>A0A2I7QI74_9CAUD</name>
<dbReference type="OrthoDB" id="29008at10239"/>
<sequence>MSAILNHAVATDKVKRGNPIQLKGKFDGLGQPHQIVLSLNGKVLNEVLYTEPNGGFCFEIPTDDIKPGTVTLVYQLTENTEAGYEHQGEFKVRVTK</sequence>
<proteinExistence type="predicted"/>
<reference evidence="2" key="1">
    <citation type="submission" date="2017-12" db="EMBL/GenBank/DDBJ databases">
        <title>Phage resistance in Vibrio sp. unravels a complex metabolic adaptation strategy.</title>
        <authorList>
            <person name="Skliros D."/>
            <person name="Kalatzis P.G."/>
            <person name="Katharios P."/>
            <person name="Flemetakis E."/>
        </authorList>
    </citation>
    <scope>NUCLEOTIDE SEQUENCE [LARGE SCALE GENOMIC DNA]</scope>
</reference>
<evidence type="ECO:0000313" key="2">
    <source>
        <dbReference type="Proteomes" id="UP000240536"/>
    </source>
</evidence>
<keyword evidence="2" id="KW-1185">Reference proteome</keyword>
<gene>
    <name evidence="1" type="ORF">Aphrodite1_0017</name>
</gene>